<accession>A0A7W0CE87</accession>
<reference evidence="3 4" key="1">
    <citation type="submission" date="2020-07" db="EMBL/GenBank/DDBJ databases">
        <title>Genomic Encyclopedia of Type Strains, Phase IV (KMG-IV): sequencing the most valuable type-strain genomes for metagenomic binning, comparative biology and taxonomic classification.</title>
        <authorList>
            <person name="Goeker M."/>
        </authorList>
    </citation>
    <scope>NUCLEOTIDE SEQUENCE [LARGE SCALE GENOMIC DNA]</scope>
    <source>
        <strain evidence="3 4">DSM 45533</strain>
    </source>
</reference>
<dbReference type="RefSeq" id="WP_181608327.1">
    <property type="nucleotide sequence ID" value="NZ_BAABAM010000001.1"/>
</dbReference>
<name>A0A7W0CE87_9ACTN</name>
<evidence type="ECO:0000313" key="4">
    <source>
        <dbReference type="Proteomes" id="UP000530928"/>
    </source>
</evidence>
<comment type="caution">
    <text evidence="3">The sequence shown here is derived from an EMBL/GenBank/DDBJ whole genome shotgun (WGS) entry which is preliminary data.</text>
</comment>
<dbReference type="Proteomes" id="UP000530928">
    <property type="component" value="Unassembled WGS sequence"/>
</dbReference>
<feature type="signal peptide" evidence="1">
    <location>
        <begin position="1"/>
        <end position="23"/>
    </location>
</feature>
<evidence type="ECO:0000313" key="3">
    <source>
        <dbReference type="EMBL" id="MBA2889545.1"/>
    </source>
</evidence>
<dbReference type="GO" id="GO:0046677">
    <property type="term" value="P:response to antibiotic"/>
    <property type="evidence" value="ECO:0007669"/>
    <property type="project" value="InterPro"/>
</dbReference>
<gene>
    <name evidence="3" type="ORF">HNR30_000880</name>
</gene>
<dbReference type="EMBL" id="JACDUR010000001">
    <property type="protein sequence ID" value="MBA2889545.1"/>
    <property type="molecule type" value="Genomic_DNA"/>
</dbReference>
<protein>
    <recommendedName>
        <fullName evidence="2">NTF2-like N-terminal transpeptidase domain-containing protein</fullName>
    </recommendedName>
</protein>
<proteinExistence type="predicted"/>
<dbReference type="AlphaFoldDB" id="A0A7W0CE87"/>
<dbReference type="Gene3D" id="3.10.450.100">
    <property type="entry name" value="NTF2-like, domain 1"/>
    <property type="match status" value="1"/>
</dbReference>
<keyword evidence="1" id="KW-0732">Signal</keyword>
<organism evidence="3 4">
    <name type="scientific">Nonomuraea soli</name>
    <dbReference type="NCBI Taxonomy" id="1032476"/>
    <lineage>
        <taxon>Bacteria</taxon>
        <taxon>Bacillati</taxon>
        <taxon>Actinomycetota</taxon>
        <taxon>Actinomycetes</taxon>
        <taxon>Streptosporangiales</taxon>
        <taxon>Streptosporangiaceae</taxon>
        <taxon>Nonomuraea</taxon>
    </lineage>
</organism>
<dbReference type="Pfam" id="PF05223">
    <property type="entry name" value="MecA_N"/>
    <property type="match status" value="1"/>
</dbReference>
<feature type="domain" description="NTF2-like N-terminal transpeptidase" evidence="2">
    <location>
        <begin position="32"/>
        <end position="144"/>
    </location>
</feature>
<keyword evidence="4" id="KW-1185">Reference proteome</keyword>
<feature type="chain" id="PRO_5038533493" description="NTF2-like N-terminal transpeptidase domain-containing protein" evidence="1">
    <location>
        <begin position="24"/>
        <end position="199"/>
    </location>
</feature>
<evidence type="ECO:0000259" key="2">
    <source>
        <dbReference type="Pfam" id="PF05223"/>
    </source>
</evidence>
<evidence type="ECO:0000256" key="1">
    <source>
        <dbReference type="SAM" id="SignalP"/>
    </source>
</evidence>
<dbReference type="InterPro" id="IPR007887">
    <property type="entry name" value="MecA_N"/>
</dbReference>
<sequence>MTHSRRFTAALATVILIALAAAAYLATRTPGSPEQTATAFLSAWQRGDLAAMRAQVVEAPRSFDQAYAAFTEGAQVRRITVGEIGLRAKEHLNVGEAATYLVTFSVTLDGPVPYSYQGEFEVIEFDRAWKVTWSPTAIHPGLQEIGSSEVRSVRVVRQPDGSSRLVLLEQRAPGEQAGALFEREGLKLVATLAQRDAGG</sequence>